<evidence type="ECO:0000256" key="7">
    <source>
        <dbReference type="ARBA" id="ARBA00023242"/>
    </source>
</evidence>
<dbReference type="PANTHER" id="PTHR13598:SF1">
    <property type="entry name" value="AT07567P-RELATED"/>
    <property type="match status" value="1"/>
</dbReference>
<feature type="transmembrane region" description="Helical" evidence="8">
    <location>
        <begin position="280"/>
        <end position="299"/>
    </location>
</feature>
<evidence type="ECO:0000256" key="2">
    <source>
        <dbReference type="ARBA" id="ARBA00005748"/>
    </source>
</evidence>
<dbReference type="InterPro" id="IPR019358">
    <property type="entry name" value="NEMP_fam"/>
</dbReference>
<feature type="transmembrane region" description="Helical" evidence="8">
    <location>
        <begin position="363"/>
        <end position="382"/>
    </location>
</feature>
<evidence type="ECO:0000256" key="8">
    <source>
        <dbReference type="SAM" id="Phobius"/>
    </source>
</evidence>
<dbReference type="AlphaFoldDB" id="A0AAV2Z5M6"/>
<keyword evidence="10" id="KW-1185">Reference proteome</keyword>
<gene>
    <name evidence="9" type="ORF">N0F65_010322</name>
</gene>
<comment type="caution">
    <text evidence="9">The sequence shown here is derived from an EMBL/GenBank/DDBJ whole genome shotgun (WGS) entry which is preliminary data.</text>
</comment>
<accession>A0AAV2Z5M6</accession>
<evidence type="ECO:0000256" key="6">
    <source>
        <dbReference type="ARBA" id="ARBA00023136"/>
    </source>
</evidence>
<organism evidence="9 10">
    <name type="scientific">Lagenidium giganteum</name>
    <dbReference type="NCBI Taxonomy" id="4803"/>
    <lineage>
        <taxon>Eukaryota</taxon>
        <taxon>Sar</taxon>
        <taxon>Stramenopiles</taxon>
        <taxon>Oomycota</taxon>
        <taxon>Peronosporomycetes</taxon>
        <taxon>Pythiales</taxon>
        <taxon>Pythiaceae</taxon>
    </lineage>
</organism>
<reference evidence="9" key="1">
    <citation type="submission" date="2022-11" db="EMBL/GenBank/DDBJ databases">
        <authorList>
            <person name="Morgan W.R."/>
            <person name="Tartar A."/>
        </authorList>
    </citation>
    <scope>NUCLEOTIDE SEQUENCE</scope>
    <source>
        <strain evidence="9">ARSEF 373</strain>
    </source>
</reference>
<sequence>MVVAPDAVAAERTGARGSLSTQWMDVTHAKKSMLREWTEEQTFCLVPNASMRIEMDELNSTMQPPLLRKLSEVPEMDAMYKMTRVAFKQVQEYAWPFRSLFWAWSNLRVIVHSPHHEQFTFAYSRLVHASRVWIRCVERMDLTGSTRSRREPGAICRSLLAASKAAPSLSQWLPPAAVDVFAGALHGLASLICENCVHGCGTKCEPVAAEACMMVLSPFNSPCITVTAPSPSIISSTMPSLPFSIALHTVFSSTYMQNFVMGVLLFYFSQPLSRSRTFHYLLAAAIGISFSALLALYFFSRQTRSAMRMIPGAQLVQSVGALLSFVVPFTGFVVVPAIYHVIEWGISYLNYVWSAESLLGIPHLGKVYFVFFGFFGCFLVWWNQWGATPKNEQDEQTREEIDEIGYLEEDTPLTPFQSSLARLIRAVAMILIFYGTSSTESSMLALLLVSSTRVLQFFATIAYYWYYFEEPGRHSVLISKQQYEQQAVNETEKALKELQAYLARNPSALDKVKEENEIRLRRFAKGRNHLDVATQDSKSQNQRNARSKWGVVFWPQSCSVQ</sequence>
<evidence type="ECO:0000313" key="10">
    <source>
        <dbReference type="Proteomes" id="UP001146120"/>
    </source>
</evidence>
<proteinExistence type="inferred from homology"/>
<keyword evidence="5 8" id="KW-1133">Transmembrane helix</keyword>
<evidence type="ECO:0000256" key="5">
    <source>
        <dbReference type="ARBA" id="ARBA00022989"/>
    </source>
</evidence>
<keyword evidence="7" id="KW-0539">Nucleus</keyword>
<keyword evidence="4" id="KW-0732">Signal</keyword>
<keyword evidence="3 8" id="KW-0812">Transmembrane</keyword>
<feature type="transmembrane region" description="Helical" evidence="8">
    <location>
        <begin position="319"/>
        <end position="342"/>
    </location>
</feature>
<comment type="similarity">
    <text evidence="2">Belongs to the NEMP family.</text>
</comment>
<comment type="subcellular location">
    <subcellularLocation>
        <location evidence="1">Nucleus inner membrane</location>
        <topology evidence="1">Multi-pass membrane protein</topology>
        <orientation evidence="1">Nucleoplasmic side</orientation>
    </subcellularLocation>
</comment>
<evidence type="ECO:0000256" key="3">
    <source>
        <dbReference type="ARBA" id="ARBA00022692"/>
    </source>
</evidence>
<protein>
    <submittedName>
        <fullName evidence="9">Uncharacterized protein</fullName>
    </submittedName>
</protein>
<dbReference type="Pfam" id="PF10225">
    <property type="entry name" value="NEMP"/>
    <property type="match status" value="2"/>
</dbReference>
<dbReference type="PANTHER" id="PTHR13598">
    <property type="entry name" value="AT07567P-RELATED"/>
    <property type="match status" value="1"/>
</dbReference>
<keyword evidence="6 8" id="KW-0472">Membrane</keyword>
<dbReference type="GO" id="GO:0005637">
    <property type="term" value="C:nuclear inner membrane"/>
    <property type="evidence" value="ECO:0007669"/>
    <property type="project" value="UniProtKB-SubCell"/>
</dbReference>
<evidence type="ECO:0000256" key="1">
    <source>
        <dbReference type="ARBA" id="ARBA00004575"/>
    </source>
</evidence>
<dbReference type="EMBL" id="DAKRPA010000043">
    <property type="protein sequence ID" value="DBA01671.1"/>
    <property type="molecule type" value="Genomic_DNA"/>
</dbReference>
<evidence type="ECO:0000313" key="9">
    <source>
        <dbReference type="EMBL" id="DBA01671.1"/>
    </source>
</evidence>
<dbReference type="Proteomes" id="UP001146120">
    <property type="component" value="Unassembled WGS sequence"/>
</dbReference>
<name>A0AAV2Z5M6_9STRA</name>
<reference evidence="9" key="2">
    <citation type="journal article" date="2023" name="Microbiol Resour">
        <title>Decontamination and Annotation of the Draft Genome Sequence of the Oomycete Lagenidium giganteum ARSEF 373.</title>
        <authorList>
            <person name="Morgan W.R."/>
            <person name="Tartar A."/>
        </authorList>
    </citation>
    <scope>NUCLEOTIDE SEQUENCE</scope>
    <source>
        <strain evidence="9">ARSEF 373</strain>
    </source>
</reference>
<evidence type="ECO:0000256" key="4">
    <source>
        <dbReference type="ARBA" id="ARBA00022729"/>
    </source>
</evidence>